<dbReference type="Gene3D" id="1.20.1070.10">
    <property type="entry name" value="Rhodopsin 7-helix transmembrane proteins"/>
    <property type="match status" value="1"/>
</dbReference>
<keyword evidence="2" id="KW-1003">Cell membrane</keyword>
<keyword evidence="7" id="KW-0675">Receptor</keyword>
<dbReference type="GO" id="GO:0043005">
    <property type="term" value="C:neuron projection"/>
    <property type="evidence" value="ECO:0007669"/>
    <property type="project" value="TreeGrafter"/>
</dbReference>
<evidence type="ECO:0000256" key="4">
    <source>
        <dbReference type="ARBA" id="ARBA00022989"/>
    </source>
</evidence>
<evidence type="ECO:0000256" key="9">
    <source>
        <dbReference type="SAM" id="Phobius"/>
    </source>
</evidence>
<keyword evidence="4 9" id="KW-1133">Transmembrane helix</keyword>
<sequence length="174" mass="20483">MEPDFEYYYTIYLFTVGFCIPSLVTVLCYLFVLIKLYYHTLSSVICRLPLKRVTLTTLALVLLYLICWTPYWTGIVYLITKNESELTVNAIYAVQLTHVLVYLNSALNWIPYTLYCRRYNNNNTRRSSAAIQNSSRTNSQFQLNLVTPKSPFQKFNKRRNEKNFIISQVEKTNI</sequence>
<evidence type="ECO:0000256" key="3">
    <source>
        <dbReference type="ARBA" id="ARBA00022692"/>
    </source>
</evidence>
<protein>
    <submittedName>
        <fullName evidence="12">G-protein coupled receptors family 1 profile domain-containing protein</fullName>
    </submittedName>
</protein>
<dbReference type="WBParaSite" id="nRc.2.0.1.t00495-RA">
    <property type="protein sequence ID" value="nRc.2.0.1.t00495-RA"/>
    <property type="gene ID" value="nRc.2.0.1.g00495"/>
</dbReference>
<dbReference type="Proteomes" id="UP000887565">
    <property type="component" value="Unplaced"/>
</dbReference>
<evidence type="ECO:0000256" key="5">
    <source>
        <dbReference type="ARBA" id="ARBA00023040"/>
    </source>
</evidence>
<name>A0A915HFR9_ROMCU</name>
<feature type="transmembrane region" description="Helical" evidence="9">
    <location>
        <begin position="55"/>
        <end position="79"/>
    </location>
</feature>
<reference evidence="12" key="1">
    <citation type="submission" date="2022-11" db="UniProtKB">
        <authorList>
            <consortium name="WormBaseParasite"/>
        </authorList>
    </citation>
    <scope>IDENTIFICATION</scope>
</reference>
<accession>A0A915HFR9</accession>
<comment type="subcellular location">
    <subcellularLocation>
        <location evidence="1">Cell membrane</location>
        <topology evidence="1">Multi-pass membrane protein</topology>
    </subcellularLocation>
</comment>
<dbReference type="GO" id="GO:0042277">
    <property type="term" value="F:peptide binding"/>
    <property type="evidence" value="ECO:0007669"/>
    <property type="project" value="TreeGrafter"/>
</dbReference>
<dbReference type="PRINTS" id="PR00237">
    <property type="entry name" value="GPCRRHODOPSN"/>
</dbReference>
<evidence type="ECO:0000256" key="8">
    <source>
        <dbReference type="ARBA" id="ARBA00023224"/>
    </source>
</evidence>
<dbReference type="GO" id="GO:0004930">
    <property type="term" value="F:G protein-coupled receptor activity"/>
    <property type="evidence" value="ECO:0007669"/>
    <property type="project" value="UniProtKB-KW"/>
</dbReference>
<dbReference type="Pfam" id="PF00001">
    <property type="entry name" value="7tm_1"/>
    <property type="match status" value="1"/>
</dbReference>
<dbReference type="InterPro" id="IPR000276">
    <property type="entry name" value="GPCR_Rhodpsn"/>
</dbReference>
<dbReference type="InterPro" id="IPR017452">
    <property type="entry name" value="GPCR_Rhodpsn_7TM"/>
</dbReference>
<feature type="transmembrane region" description="Helical" evidence="9">
    <location>
        <begin position="91"/>
        <end position="110"/>
    </location>
</feature>
<keyword evidence="8" id="KW-0807">Transducer</keyword>
<keyword evidence="5" id="KW-0297">G-protein coupled receptor</keyword>
<keyword evidence="3 9" id="KW-0812">Transmembrane</keyword>
<keyword evidence="6 9" id="KW-0472">Membrane</keyword>
<feature type="transmembrane region" description="Helical" evidence="9">
    <location>
        <begin position="12"/>
        <end position="34"/>
    </location>
</feature>
<dbReference type="PANTHER" id="PTHR24229">
    <property type="entry name" value="NEUROPEPTIDES RECEPTOR"/>
    <property type="match status" value="1"/>
</dbReference>
<evidence type="ECO:0000256" key="7">
    <source>
        <dbReference type="ARBA" id="ARBA00023170"/>
    </source>
</evidence>
<dbReference type="GO" id="GO:0005886">
    <property type="term" value="C:plasma membrane"/>
    <property type="evidence" value="ECO:0007669"/>
    <property type="project" value="UniProtKB-SubCell"/>
</dbReference>
<evidence type="ECO:0000313" key="11">
    <source>
        <dbReference type="Proteomes" id="UP000887565"/>
    </source>
</evidence>
<dbReference type="PANTHER" id="PTHR24229:SF40">
    <property type="entry name" value="ALLATOSTATIN C RECEPTOR 1-RELATED"/>
    <property type="match status" value="1"/>
</dbReference>
<organism evidence="11 12">
    <name type="scientific">Romanomermis culicivorax</name>
    <name type="common">Nematode worm</name>
    <dbReference type="NCBI Taxonomy" id="13658"/>
    <lineage>
        <taxon>Eukaryota</taxon>
        <taxon>Metazoa</taxon>
        <taxon>Ecdysozoa</taxon>
        <taxon>Nematoda</taxon>
        <taxon>Enoplea</taxon>
        <taxon>Dorylaimia</taxon>
        <taxon>Mermithida</taxon>
        <taxon>Mermithoidea</taxon>
        <taxon>Mermithidae</taxon>
        <taxon>Romanomermis</taxon>
    </lineage>
</organism>
<dbReference type="SUPFAM" id="SSF81321">
    <property type="entry name" value="Family A G protein-coupled receptor-like"/>
    <property type="match status" value="1"/>
</dbReference>
<evidence type="ECO:0000313" key="12">
    <source>
        <dbReference type="WBParaSite" id="nRc.2.0.1.t00495-RA"/>
    </source>
</evidence>
<proteinExistence type="predicted"/>
<evidence type="ECO:0000256" key="2">
    <source>
        <dbReference type="ARBA" id="ARBA00022475"/>
    </source>
</evidence>
<dbReference type="PROSITE" id="PS50262">
    <property type="entry name" value="G_PROTEIN_RECEP_F1_2"/>
    <property type="match status" value="1"/>
</dbReference>
<evidence type="ECO:0000256" key="1">
    <source>
        <dbReference type="ARBA" id="ARBA00004651"/>
    </source>
</evidence>
<evidence type="ECO:0000259" key="10">
    <source>
        <dbReference type="PROSITE" id="PS50262"/>
    </source>
</evidence>
<evidence type="ECO:0000256" key="6">
    <source>
        <dbReference type="ARBA" id="ARBA00023136"/>
    </source>
</evidence>
<dbReference type="AlphaFoldDB" id="A0A915HFR9"/>
<feature type="domain" description="G-protein coupled receptors family 1 profile" evidence="10">
    <location>
        <begin position="1"/>
        <end position="112"/>
    </location>
</feature>
<keyword evidence="11" id="KW-1185">Reference proteome</keyword>